<evidence type="ECO:0000256" key="3">
    <source>
        <dbReference type="ARBA" id="ARBA00022490"/>
    </source>
</evidence>
<organism evidence="19 20">
    <name type="scientific">Hyphomicrobium album</name>
    <dbReference type="NCBI Taxonomy" id="2665159"/>
    <lineage>
        <taxon>Bacteria</taxon>
        <taxon>Pseudomonadati</taxon>
        <taxon>Pseudomonadota</taxon>
        <taxon>Alphaproteobacteria</taxon>
        <taxon>Hyphomicrobiales</taxon>
        <taxon>Hyphomicrobiaceae</taxon>
        <taxon>Hyphomicrobium</taxon>
    </lineage>
</organism>
<dbReference type="GO" id="GO:0006808">
    <property type="term" value="P:regulation of nitrogen utilization"/>
    <property type="evidence" value="ECO:0007669"/>
    <property type="project" value="UniProtKB-UniRule"/>
</dbReference>
<dbReference type="InterPro" id="IPR025943">
    <property type="entry name" value="Sigma_54_int_dom_ATP-bd_2"/>
</dbReference>
<evidence type="ECO:0000256" key="9">
    <source>
        <dbReference type="ARBA" id="ARBA00023015"/>
    </source>
</evidence>
<dbReference type="InterPro" id="IPR058031">
    <property type="entry name" value="AAA_lid_NorR"/>
</dbReference>
<dbReference type="PANTHER" id="PTHR32071">
    <property type="entry name" value="TRANSCRIPTIONAL REGULATORY PROTEIN"/>
    <property type="match status" value="1"/>
</dbReference>
<evidence type="ECO:0000256" key="5">
    <source>
        <dbReference type="ARBA" id="ARBA00022553"/>
    </source>
</evidence>
<feature type="domain" description="Sigma-54 factor interaction" evidence="17">
    <location>
        <begin position="140"/>
        <end position="368"/>
    </location>
</feature>
<dbReference type="PRINTS" id="PR01590">
    <property type="entry name" value="HTHFIS"/>
</dbReference>
<dbReference type="PROSITE" id="PS00675">
    <property type="entry name" value="SIGMA54_INTERACT_1"/>
    <property type="match status" value="1"/>
</dbReference>
<dbReference type="GO" id="GO:0005524">
    <property type="term" value="F:ATP binding"/>
    <property type="evidence" value="ECO:0007669"/>
    <property type="project" value="UniProtKB-KW"/>
</dbReference>
<dbReference type="PROSITE" id="PS50045">
    <property type="entry name" value="SIGMA54_INTERACT_4"/>
    <property type="match status" value="1"/>
</dbReference>
<dbReference type="InterPro" id="IPR002197">
    <property type="entry name" value="HTH_Fis"/>
</dbReference>
<dbReference type="FunFam" id="3.40.50.300:FF:000006">
    <property type="entry name" value="DNA-binding transcriptional regulator NtrC"/>
    <property type="match status" value="1"/>
</dbReference>
<dbReference type="InterPro" id="IPR027417">
    <property type="entry name" value="P-loop_NTPase"/>
</dbReference>
<keyword evidence="20" id="KW-1185">Reference proteome</keyword>
<evidence type="ECO:0000256" key="14">
    <source>
        <dbReference type="ARBA" id="ARBA00043886"/>
    </source>
</evidence>
<keyword evidence="4 16" id="KW-0678">Repressor</keyword>
<evidence type="ECO:0000256" key="6">
    <source>
        <dbReference type="ARBA" id="ARBA00022741"/>
    </source>
</evidence>
<dbReference type="PROSITE" id="PS50110">
    <property type="entry name" value="RESPONSE_REGULATORY"/>
    <property type="match status" value="1"/>
</dbReference>
<sequence>MARGTVLIADDDTAIRTVLNQALARAGYAPRATGNAATLWRWVSQGEGDVVLTDVVMPDENAFDLIPRIKKIRPDLPIIVMSAQNTLMTALTAAEKGAYEYLPKPFDLNEMVAVVGRALTQPGRRLQRPAQEIESEELPLIGRSPAMQEIYRVLARLTQTDLTVMINGESGTGKELVARVLHDYGRRRQGPFVPINMAAIPRELVESELFGHEKGAFTGAQTRTQGRFEQAEGGTLFLDEIGDMPLEAQTRLLRVLQEGEYTTVGGRTPIKTNVRIIAATHRDLRSQIAQGLFREDLYYRLNVVPIRIPPLRERLEDVGDLVRHFLRQAAREGLGQKSIEAAAIDRLKAHPWPGNVRELENFVRRLAALYTQDTLTSQIIEQELAEVLPDRATDIGNGDAKDLSEQVERYLAGYFSGFGKELPPPGLYDRVIRQVELPLLTAALAATRGNQIRAAELLGLNRNTLRSRIRALDIRVFRTPQG</sequence>
<dbReference type="PROSITE" id="PS00676">
    <property type="entry name" value="SIGMA54_INTERACT_2"/>
    <property type="match status" value="1"/>
</dbReference>
<dbReference type="InterPro" id="IPR010114">
    <property type="entry name" value="Transcript_reg_NtrC"/>
</dbReference>
<evidence type="ECO:0000256" key="10">
    <source>
        <dbReference type="ARBA" id="ARBA00023125"/>
    </source>
</evidence>
<dbReference type="InterPro" id="IPR025662">
    <property type="entry name" value="Sigma_54_int_dom_ATP-bd_1"/>
</dbReference>
<reference evidence="19 20" key="1">
    <citation type="submission" date="2019-11" db="EMBL/GenBank/DDBJ databases">
        <title>Identification of a novel strain.</title>
        <authorList>
            <person name="Xu Q."/>
            <person name="Wang G."/>
        </authorList>
    </citation>
    <scope>NUCLEOTIDE SEQUENCE [LARGE SCALE GENOMIC DNA]</scope>
    <source>
        <strain evidence="20">xq</strain>
    </source>
</reference>
<dbReference type="CDD" id="cd19928">
    <property type="entry name" value="REC_RcNtrC-like"/>
    <property type="match status" value="1"/>
</dbReference>
<evidence type="ECO:0000256" key="7">
    <source>
        <dbReference type="ARBA" id="ARBA00022840"/>
    </source>
</evidence>
<dbReference type="SMART" id="SM00382">
    <property type="entry name" value="AAA"/>
    <property type="match status" value="1"/>
</dbReference>
<dbReference type="RefSeq" id="WP_154737619.1">
    <property type="nucleotide sequence ID" value="NZ_WMBQ01000001.1"/>
</dbReference>
<dbReference type="AlphaFoldDB" id="A0A6I3KH99"/>
<dbReference type="InterPro" id="IPR001789">
    <property type="entry name" value="Sig_transdc_resp-reg_receiver"/>
</dbReference>
<dbReference type="SUPFAM" id="SSF52540">
    <property type="entry name" value="P-loop containing nucleoside triphosphate hydrolases"/>
    <property type="match status" value="1"/>
</dbReference>
<dbReference type="Gene3D" id="1.10.10.60">
    <property type="entry name" value="Homeodomain-like"/>
    <property type="match status" value="1"/>
</dbReference>
<dbReference type="InterPro" id="IPR011006">
    <property type="entry name" value="CheY-like_superfamily"/>
</dbReference>
<keyword evidence="8 16" id="KW-0902">Two-component regulatory system</keyword>
<dbReference type="InterPro" id="IPR009057">
    <property type="entry name" value="Homeodomain-like_sf"/>
</dbReference>
<dbReference type="GO" id="GO:0005737">
    <property type="term" value="C:cytoplasm"/>
    <property type="evidence" value="ECO:0007669"/>
    <property type="project" value="UniProtKB-SubCell"/>
</dbReference>
<dbReference type="NCBIfam" id="TIGR01818">
    <property type="entry name" value="ntrC"/>
    <property type="match status" value="1"/>
</dbReference>
<gene>
    <name evidence="16 19" type="primary">ntrC</name>
    <name evidence="19" type="ORF">GIW81_01695</name>
</gene>
<dbReference type="Proteomes" id="UP000440694">
    <property type="component" value="Unassembled WGS sequence"/>
</dbReference>
<dbReference type="GO" id="GO:0000156">
    <property type="term" value="F:phosphorelay response regulator activity"/>
    <property type="evidence" value="ECO:0007669"/>
    <property type="project" value="UniProtKB-UniRule"/>
</dbReference>
<accession>A0A6I3KH99</accession>
<evidence type="ECO:0000256" key="12">
    <source>
        <dbReference type="ARBA" id="ARBA00023163"/>
    </source>
</evidence>
<dbReference type="SUPFAM" id="SSF52172">
    <property type="entry name" value="CheY-like"/>
    <property type="match status" value="1"/>
</dbReference>
<dbReference type="PANTHER" id="PTHR32071:SF95">
    <property type="entry name" value="DNA-BINDING TRANSCRIPTIONAL REGULATOR NTRC"/>
    <property type="match status" value="1"/>
</dbReference>
<comment type="function">
    <text evidence="14 16">Member of the two-component regulatory system NtrB/NtrC, which controls expression of the nitrogen-regulated (ntr) genes in response to nitrogen limitation. Phosphorylated NtrC binds directly to DNA and stimulates the formation of open promoter-sigma54-RNA polymerase complexes.</text>
</comment>
<dbReference type="InterPro" id="IPR003593">
    <property type="entry name" value="AAA+_ATPase"/>
</dbReference>
<dbReference type="Gene3D" id="3.40.50.300">
    <property type="entry name" value="P-loop containing nucleotide triphosphate hydrolases"/>
    <property type="match status" value="1"/>
</dbReference>
<proteinExistence type="predicted"/>
<evidence type="ECO:0000256" key="2">
    <source>
        <dbReference type="ARBA" id="ARBA00019059"/>
    </source>
</evidence>
<dbReference type="PROSITE" id="PS00688">
    <property type="entry name" value="SIGMA54_INTERACT_3"/>
    <property type="match status" value="1"/>
</dbReference>
<keyword evidence="11 16" id="KW-0010">Activator</keyword>
<dbReference type="GO" id="GO:0043565">
    <property type="term" value="F:sequence-specific DNA binding"/>
    <property type="evidence" value="ECO:0007669"/>
    <property type="project" value="InterPro"/>
</dbReference>
<name>A0A6I3KH99_9HYPH</name>
<dbReference type="Pfam" id="PF00158">
    <property type="entry name" value="Sigma54_activat"/>
    <property type="match status" value="1"/>
</dbReference>
<dbReference type="SMART" id="SM00448">
    <property type="entry name" value="REC"/>
    <property type="match status" value="1"/>
</dbReference>
<keyword evidence="10 16" id="KW-0238">DNA-binding</keyword>
<keyword evidence="13 16" id="KW-0535">Nitrogen fixation</keyword>
<dbReference type="GO" id="GO:0006355">
    <property type="term" value="P:regulation of DNA-templated transcription"/>
    <property type="evidence" value="ECO:0007669"/>
    <property type="project" value="InterPro"/>
</dbReference>
<dbReference type="EMBL" id="WMBQ01000001">
    <property type="protein sequence ID" value="MTD93042.1"/>
    <property type="molecule type" value="Genomic_DNA"/>
</dbReference>
<evidence type="ECO:0000256" key="13">
    <source>
        <dbReference type="ARBA" id="ARBA00023231"/>
    </source>
</evidence>
<keyword evidence="5 15" id="KW-0597">Phosphoprotein</keyword>
<evidence type="ECO:0000313" key="20">
    <source>
        <dbReference type="Proteomes" id="UP000440694"/>
    </source>
</evidence>
<dbReference type="Gene3D" id="1.10.8.60">
    <property type="match status" value="1"/>
</dbReference>
<evidence type="ECO:0000259" key="18">
    <source>
        <dbReference type="PROSITE" id="PS50110"/>
    </source>
</evidence>
<evidence type="ECO:0000256" key="4">
    <source>
        <dbReference type="ARBA" id="ARBA00022491"/>
    </source>
</evidence>
<evidence type="ECO:0000313" key="19">
    <source>
        <dbReference type="EMBL" id="MTD93042.1"/>
    </source>
</evidence>
<dbReference type="InterPro" id="IPR025944">
    <property type="entry name" value="Sigma_54_int_dom_CS"/>
</dbReference>
<feature type="modified residue" description="4-aspartylphosphate" evidence="15">
    <location>
        <position position="54"/>
    </location>
</feature>
<dbReference type="SUPFAM" id="SSF46689">
    <property type="entry name" value="Homeodomain-like"/>
    <property type="match status" value="1"/>
</dbReference>
<keyword evidence="12 16" id="KW-0804">Transcription</keyword>
<dbReference type="Gene3D" id="3.40.50.2300">
    <property type="match status" value="1"/>
</dbReference>
<dbReference type="CDD" id="cd00009">
    <property type="entry name" value="AAA"/>
    <property type="match status" value="1"/>
</dbReference>
<evidence type="ECO:0000256" key="16">
    <source>
        <dbReference type="RuleBase" id="RU365013"/>
    </source>
</evidence>
<keyword evidence="3 16" id="KW-0963">Cytoplasm</keyword>
<evidence type="ECO:0000259" key="17">
    <source>
        <dbReference type="PROSITE" id="PS50045"/>
    </source>
</evidence>
<dbReference type="InterPro" id="IPR002078">
    <property type="entry name" value="Sigma_54_int"/>
</dbReference>
<keyword evidence="9 16" id="KW-0805">Transcription regulation</keyword>
<keyword evidence="7 16" id="KW-0067">ATP-binding</keyword>
<comment type="caution">
    <text evidence="19">The sequence shown here is derived from an EMBL/GenBank/DDBJ whole genome shotgun (WGS) entry which is preliminary data.</text>
</comment>
<dbReference type="Pfam" id="PF00072">
    <property type="entry name" value="Response_reg"/>
    <property type="match status" value="1"/>
</dbReference>
<keyword evidence="6 16" id="KW-0547">Nucleotide-binding</keyword>
<comment type="subcellular location">
    <subcellularLocation>
        <location evidence="1 16">Cytoplasm</location>
    </subcellularLocation>
</comment>
<feature type="domain" description="Response regulatory" evidence="18">
    <location>
        <begin position="5"/>
        <end position="119"/>
    </location>
</feature>
<dbReference type="Pfam" id="PF02954">
    <property type="entry name" value="HTH_8"/>
    <property type="match status" value="1"/>
</dbReference>
<evidence type="ECO:0000256" key="15">
    <source>
        <dbReference type="PROSITE-ProRule" id="PRU00169"/>
    </source>
</evidence>
<evidence type="ECO:0000256" key="1">
    <source>
        <dbReference type="ARBA" id="ARBA00004496"/>
    </source>
</evidence>
<dbReference type="Pfam" id="PF25601">
    <property type="entry name" value="AAA_lid_14"/>
    <property type="match status" value="1"/>
</dbReference>
<evidence type="ECO:0000256" key="11">
    <source>
        <dbReference type="ARBA" id="ARBA00023159"/>
    </source>
</evidence>
<evidence type="ECO:0000256" key="8">
    <source>
        <dbReference type="ARBA" id="ARBA00023012"/>
    </source>
</evidence>
<protein>
    <recommendedName>
        <fullName evidence="2 16">DNA-binding transcriptional regulator NtrC</fullName>
    </recommendedName>
    <alternativeName>
        <fullName evidence="16">Nitrogen regulation protein NR(I)</fullName>
    </alternativeName>
</protein>